<dbReference type="Pfam" id="PF04531">
    <property type="entry name" value="Phage_holin_1"/>
    <property type="match status" value="1"/>
</dbReference>
<evidence type="ECO:0000313" key="1">
    <source>
        <dbReference type="EMBL" id="MDT2513447.1"/>
    </source>
</evidence>
<dbReference type="RefSeq" id="WP_144319107.1">
    <property type="nucleotide sequence ID" value="NZ_CAKOCJ010000005.1"/>
</dbReference>
<gene>
    <name evidence="1" type="ORF">P7D79_04275</name>
</gene>
<reference evidence="1 2" key="1">
    <citation type="submission" date="2023-03" db="EMBL/GenBank/DDBJ databases">
        <authorList>
            <person name="Shen W."/>
            <person name="Cai J."/>
        </authorList>
    </citation>
    <scope>NUCLEOTIDE SEQUENCE [LARGE SCALE GENOMIC DNA]</scope>
    <source>
        <strain evidence="1 2">Y2</strain>
    </source>
</reference>
<proteinExistence type="predicted"/>
<organism evidence="1 2">
    <name type="scientific">Enterococcus avium</name>
    <name type="common">Streptococcus avium</name>
    <dbReference type="NCBI Taxonomy" id="33945"/>
    <lineage>
        <taxon>Bacteria</taxon>
        <taxon>Bacillati</taxon>
        <taxon>Bacillota</taxon>
        <taxon>Bacilli</taxon>
        <taxon>Lactobacillales</taxon>
        <taxon>Enterococcaceae</taxon>
        <taxon>Enterococcus</taxon>
    </lineage>
</organism>
<accession>A0ABD5F4U8</accession>
<protein>
    <submittedName>
        <fullName evidence="1">Phage holin</fullName>
    </submittedName>
</protein>
<dbReference type="EMBL" id="JARPWY010000007">
    <property type="protein sequence ID" value="MDT2513447.1"/>
    <property type="molecule type" value="Genomic_DNA"/>
</dbReference>
<dbReference type="NCBIfam" id="TIGR01598">
    <property type="entry name" value="holin_phiLC3"/>
    <property type="match status" value="1"/>
</dbReference>
<comment type="caution">
    <text evidence="1">The sequence shown here is derived from an EMBL/GenBank/DDBJ whole genome shotgun (WGS) entry which is preliminary data.</text>
</comment>
<dbReference type="InterPro" id="IPR006485">
    <property type="entry name" value="Phage-like_holin"/>
</dbReference>
<dbReference type="Proteomes" id="UP001264335">
    <property type="component" value="Unassembled WGS sequence"/>
</dbReference>
<name>A0ABD5F4U8_ENTAV</name>
<dbReference type="AlphaFoldDB" id="A0ABD5F4U8"/>
<sequence length="88" mass="10003">MKINWKIRLQSKVFVISLLGLFFLLAQQVLAVFGINWDYTVINDQLTQVINTVFLILALVGVVKDPTTEGISDSENAMEYKALRKDDK</sequence>
<evidence type="ECO:0000313" key="2">
    <source>
        <dbReference type="Proteomes" id="UP001264335"/>
    </source>
</evidence>